<dbReference type="GO" id="GO:0016740">
    <property type="term" value="F:transferase activity"/>
    <property type="evidence" value="ECO:0007669"/>
    <property type="project" value="UniProtKB-KW"/>
</dbReference>
<dbReference type="Gene3D" id="3.90.550.10">
    <property type="entry name" value="Spore Coat Polysaccharide Biosynthesis Protein SpsA, Chain A"/>
    <property type="match status" value="1"/>
</dbReference>
<dbReference type="OrthoDB" id="4529776at2"/>
<gene>
    <name evidence="1" type="ORF">A8926_0643</name>
</gene>
<evidence type="ECO:0000313" key="2">
    <source>
        <dbReference type="Proteomes" id="UP000233786"/>
    </source>
</evidence>
<dbReference type="STRING" id="994479.GCA_000194155_06038"/>
<reference evidence="1" key="1">
    <citation type="submission" date="2017-12" db="EMBL/GenBank/DDBJ databases">
        <title>Sequencing the genomes of 1000 Actinobacteria strains.</title>
        <authorList>
            <person name="Klenk H.-P."/>
        </authorList>
    </citation>
    <scope>NUCLEOTIDE SEQUENCE [LARGE SCALE GENOMIC DNA]</scope>
    <source>
        <strain evidence="1">DSM 44228</strain>
    </source>
</reference>
<proteinExistence type="predicted"/>
<dbReference type="SUPFAM" id="SSF53448">
    <property type="entry name" value="Nucleotide-diphospho-sugar transferases"/>
    <property type="match status" value="1"/>
</dbReference>
<sequence length="252" mass="27218">MHKISIVTAVVRDKHQHLLDTYESLASQELPDGWDWQWIVQEDGQTGLLDDLLPKDPRISPGASQHGRASMARTIGLNRAEGELMRTLDADDVLPAGALAQDVKALIGSPEVGWCVSPTLDLMPDGSLLPGPCDPEPGPLSPGILYEGQAAGELQVVGTTMCTYTALVRALGGWPALFADEDVALMLAVEAVAPGVMLPDPGLYYRKWPGATTAQTADYRPDEGHLRNTAILSRADALRELGWRWTASRTEM</sequence>
<evidence type="ECO:0000313" key="1">
    <source>
        <dbReference type="EMBL" id="PKW13136.1"/>
    </source>
</evidence>
<dbReference type="AlphaFoldDB" id="A0A2N3XR15"/>
<name>A0A2N3XR15_SACSN</name>
<keyword evidence="1" id="KW-0808">Transferase</keyword>
<keyword evidence="2" id="KW-1185">Reference proteome</keyword>
<dbReference type="InterPro" id="IPR029044">
    <property type="entry name" value="Nucleotide-diphossugar_trans"/>
</dbReference>
<protein>
    <submittedName>
        <fullName evidence="1">Glycosyl transferase family 2</fullName>
    </submittedName>
</protein>
<dbReference type="Proteomes" id="UP000233786">
    <property type="component" value="Unassembled WGS sequence"/>
</dbReference>
<comment type="caution">
    <text evidence="1">The sequence shown here is derived from an EMBL/GenBank/DDBJ whole genome shotgun (WGS) entry which is preliminary data.</text>
</comment>
<dbReference type="RefSeq" id="WP_010312538.1">
    <property type="nucleotide sequence ID" value="NZ_CP171362.1"/>
</dbReference>
<organism evidence="1 2">
    <name type="scientific">Saccharopolyspora spinosa</name>
    <dbReference type="NCBI Taxonomy" id="60894"/>
    <lineage>
        <taxon>Bacteria</taxon>
        <taxon>Bacillati</taxon>
        <taxon>Actinomycetota</taxon>
        <taxon>Actinomycetes</taxon>
        <taxon>Pseudonocardiales</taxon>
        <taxon>Pseudonocardiaceae</taxon>
        <taxon>Saccharopolyspora</taxon>
    </lineage>
</organism>
<accession>A0A2N3XR15</accession>
<dbReference type="EMBL" id="PJNB01000001">
    <property type="protein sequence ID" value="PKW13136.1"/>
    <property type="molecule type" value="Genomic_DNA"/>
</dbReference>